<dbReference type="AlphaFoldDB" id="A0A4Q2SB35"/>
<keyword evidence="1" id="KW-0472">Membrane</keyword>
<evidence type="ECO:0000259" key="2">
    <source>
        <dbReference type="Pfam" id="PF08044"/>
    </source>
</evidence>
<dbReference type="PANTHER" id="PTHR40763">
    <property type="entry name" value="MEMBRANE PROTEIN-RELATED"/>
    <property type="match status" value="1"/>
</dbReference>
<keyword evidence="4" id="KW-1185">Reference proteome</keyword>
<dbReference type="PANTHER" id="PTHR40763:SF4">
    <property type="entry name" value="DUF1707 DOMAIN-CONTAINING PROTEIN"/>
    <property type="match status" value="1"/>
</dbReference>
<dbReference type="RefSeq" id="WP_129455502.1">
    <property type="nucleotide sequence ID" value="NZ_JACXYX010000006.1"/>
</dbReference>
<protein>
    <submittedName>
        <fullName evidence="3">DUF1707 domain-containing protein</fullName>
    </submittedName>
</protein>
<dbReference type="InterPro" id="IPR012551">
    <property type="entry name" value="DUF1707_SHOCT-like"/>
</dbReference>
<name>A0A4Q2SB35_9ACTN</name>
<dbReference type="EMBL" id="SDWU01000012">
    <property type="protein sequence ID" value="RYC01202.1"/>
    <property type="molecule type" value="Genomic_DNA"/>
</dbReference>
<keyword evidence="1" id="KW-1133">Transmembrane helix</keyword>
<dbReference type="OrthoDB" id="3534574at2"/>
<reference evidence="3 4" key="1">
    <citation type="submission" date="2019-01" db="EMBL/GenBank/DDBJ databases">
        <title>Novel species of Nocardioides.</title>
        <authorList>
            <person name="Liu Q."/>
            <person name="Xin Y.-H."/>
        </authorList>
    </citation>
    <scope>NUCLEOTIDE SEQUENCE [LARGE SCALE GENOMIC DNA]</scope>
    <source>
        <strain evidence="3 4">CGMCC 4.6875</strain>
    </source>
</reference>
<evidence type="ECO:0000256" key="1">
    <source>
        <dbReference type="SAM" id="Phobius"/>
    </source>
</evidence>
<accession>A0A4Q2SB35</accession>
<feature type="domain" description="DUF1707" evidence="2">
    <location>
        <begin position="5"/>
        <end position="56"/>
    </location>
</feature>
<evidence type="ECO:0000313" key="4">
    <source>
        <dbReference type="Proteomes" id="UP000293291"/>
    </source>
</evidence>
<dbReference type="Pfam" id="PF08044">
    <property type="entry name" value="DUF1707"/>
    <property type="match status" value="1"/>
</dbReference>
<sequence>MGGFRAKDADRERYVDIIEAAYVDGQLGEQDRELRVSRALTAQTLDELDALTRDLQDRPVPVAARVDTPSAAAPRAAKLVVGGAFAVITVAVLLIFGAVGLALFSVTGESDESPAVVISGEAVPVPAEVDVVEEQQSFAMTAPEVRRFVRAYEREFGTLDVYDVGFYPTRVGVQVPVRGSRPRFERWTWDGEWTQDTEAAAVRGPGEVIDLGALDLRRLFANIATARKTLRVERGRLTHVLVNDWSEVPTVNIYIGNRFDESGYLKTTLSGEVLRSFPHDG</sequence>
<proteinExistence type="predicted"/>
<feature type="transmembrane region" description="Helical" evidence="1">
    <location>
        <begin position="79"/>
        <end position="104"/>
    </location>
</feature>
<comment type="caution">
    <text evidence="3">The sequence shown here is derived from an EMBL/GenBank/DDBJ whole genome shotgun (WGS) entry which is preliminary data.</text>
</comment>
<dbReference type="Proteomes" id="UP000293291">
    <property type="component" value="Unassembled WGS sequence"/>
</dbReference>
<gene>
    <name evidence="3" type="ORF">EUA07_12545</name>
</gene>
<organism evidence="3 4">
    <name type="scientific">Nocardioides ganghwensis</name>
    <dbReference type="NCBI Taxonomy" id="252230"/>
    <lineage>
        <taxon>Bacteria</taxon>
        <taxon>Bacillati</taxon>
        <taxon>Actinomycetota</taxon>
        <taxon>Actinomycetes</taxon>
        <taxon>Propionibacteriales</taxon>
        <taxon>Nocardioidaceae</taxon>
        <taxon>Nocardioides</taxon>
    </lineage>
</organism>
<evidence type="ECO:0000313" key="3">
    <source>
        <dbReference type="EMBL" id="RYC01202.1"/>
    </source>
</evidence>
<keyword evidence="1" id="KW-0812">Transmembrane</keyword>